<proteinExistence type="inferred from homology"/>
<sequence>MTYQTQKISQSEYDHYVAALAGEVYQSSTWAEVKNNWTHDYVAVSQGDDIKGVALILYRKIPMTNFKLAYMPRGPVCDYSQLEDFKAILEACMQAAKANNAFTLKFDPQLSRDKGQELKDYVLSIGGQHAGYEKGIKYNQPNFLMITDMEDDKDALFKRFSSNTRNKIKKAGKNGVKTIAVSDQEVSKFAKLMEITSERDDFGARQGDYFVHLLDSFGDQAQLYLTKLIIADALDQKQKELKNISKERKGIEKKLAKIGEETGKKKDNLLNSLDIIDKRESKAQAMLSDLESLQAQGETEVVLSGAIMLYFAETAYYVYAASSNDYRDLLPNYQMIWTMMSDAMDRGCRYFDFGGVSGYTSENNQDDPEAGLYEFKKNFASEQLETISEFDIVLKPMVNKVFDTAMKLRKH</sequence>
<dbReference type="RefSeq" id="WP_268752704.1">
    <property type="nucleotide sequence ID" value="NZ_JAPRFQ010000004.1"/>
</dbReference>
<name>A0A9X3JH91_9LACT</name>
<dbReference type="SUPFAM" id="SSF55729">
    <property type="entry name" value="Acyl-CoA N-acyltransferases (Nat)"/>
    <property type="match status" value="2"/>
</dbReference>
<dbReference type="InterPro" id="IPR003447">
    <property type="entry name" value="FEMABX"/>
</dbReference>
<gene>
    <name evidence="8" type="ORF">OW157_07230</name>
</gene>
<dbReference type="PANTHER" id="PTHR36174:SF1">
    <property type="entry name" value="LIPID II:GLYCINE GLYCYLTRANSFERASE"/>
    <property type="match status" value="1"/>
</dbReference>
<dbReference type="GO" id="GO:0009252">
    <property type="term" value="P:peptidoglycan biosynthetic process"/>
    <property type="evidence" value="ECO:0007669"/>
    <property type="project" value="UniProtKB-KW"/>
</dbReference>
<organism evidence="8 9">
    <name type="scientific">Aerococcus kribbianus</name>
    <dbReference type="NCBI Taxonomy" id="2999064"/>
    <lineage>
        <taxon>Bacteria</taxon>
        <taxon>Bacillati</taxon>
        <taxon>Bacillota</taxon>
        <taxon>Bacilli</taxon>
        <taxon>Lactobacillales</taxon>
        <taxon>Aerococcaceae</taxon>
        <taxon>Aerococcus</taxon>
    </lineage>
</organism>
<evidence type="ECO:0000256" key="7">
    <source>
        <dbReference type="SAM" id="Coils"/>
    </source>
</evidence>
<dbReference type="InterPro" id="IPR016181">
    <property type="entry name" value="Acyl_CoA_acyltransferase"/>
</dbReference>
<keyword evidence="2" id="KW-0808">Transferase</keyword>
<dbReference type="AlphaFoldDB" id="A0A9X3JH91"/>
<comment type="similarity">
    <text evidence="1">Belongs to the FemABX family.</text>
</comment>
<keyword evidence="9" id="KW-1185">Reference proteome</keyword>
<evidence type="ECO:0000256" key="1">
    <source>
        <dbReference type="ARBA" id="ARBA00009943"/>
    </source>
</evidence>
<feature type="coiled-coil region" evidence="7">
    <location>
        <begin position="234"/>
        <end position="296"/>
    </location>
</feature>
<accession>A0A9X3JH91</accession>
<reference evidence="8" key="1">
    <citation type="submission" date="2022-12" db="EMBL/GenBank/DDBJ databases">
        <title>Description and comparative metabolic analysis of Aerococcus sp. nov., isolated from the feces of a pig.</title>
        <authorList>
            <person name="Chang Y.-H."/>
        </authorList>
    </citation>
    <scope>NUCLEOTIDE SEQUENCE</scope>
    <source>
        <strain evidence="8">YH-aer222</strain>
    </source>
</reference>
<keyword evidence="5" id="KW-0012">Acyltransferase</keyword>
<evidence type="ECO:0000313" key="8">
    <source>
        <dbReference type="EMBL" id="MCZ0726344.1"/>
    </source>
</evidence>
<evidence type="ECO:0000256" key="3">
    <source>
        <dbReference type="ARBA" id="ARBA00022960"/>
    </source>
</evidence>
<dbReference type="GO" id="GO:0008360">
    <property type="term" value="P:regulation of cell shape"/>
    <property type="evidence" value="ECO:0007669"/>
    <property type="project" value="UniProtKB-KW"/>
</dbReference>
<dbReference type="PANTHER" id="PTHR36174">
    <property type="entry name" value="LIPID II:GLYCINE GLYCYLTRANSFERASE"/>
    <property type="match status" value="1"/>
</dbReference>
<dbReference type="GO" id="GO:0071555">
    <property type="term" value="P:cell wall organization"/>
    <property type="evidence" value="ECO:0007669"/>
    <property type="project" value="UniProtKB-KW"/>
</dbReference>
<keyword evidence="6" id="KW-0961">Cell wall biogenesis/degradation</keyword>
<dbReference type="GO" id="GO:0016755">
    <property type="term" value="F:aminoacyltransferase activity"/>
    <property type="evidence" value="ECO:0007669"/>
    <property type="project" value="InterPro"/>
</dbReference>
<evidence type="ECO:0000256" key="2">
    <source>
        <dbReference type="ARBA" id="ARBA00022679"/>
    </source>
</evidence>
<dbReference type="Gene3D" id="1.20.58.90">
    <property type="match status" value="1"/>
</dbReference>
<evidence type="ECO:0000256" key="4">
    <source>
        <dbReference type="ARBA" id="ARBA00022984"/>
    </source>
</evidence>
<dbReference type="PROSITE" id="PS51191">
    <property type="entry name" value="FEMABX"/>
    <property type="match status" value="1"/>
</dbReference>
<comment type="caution">
    <text evidence="8">The sequence shown here is derived from an EMBL/GenBank/DDBJ whole genome shotgun (WGS) entry which is preliminary data.</text>
</comment>
<evidence type="ECO:0000313" key="9">
    <source>
        <dbReference type="Proteomes" id="UP001146670"/>
    </source>
</evidence>
<keyword evidence="7" id="KW-0175">Coiled coil</keyword>
<keyword evidence="4" id="KW-0573">Peptidoglycan synthesis</keyword>
<keyword evidence="3" id="KW-0133">Cell shape</keyword>
<dbReference type="Pfam" id="PF02388">
    <property type="entry name" value="FemAB"/>
    <property type="match status" value="1"/>
</dbReference>
<dbReference type="InterPro" id="IPR050644">
    <property type="entry name" value="PG_Glycine_Bridge_Synth"/>
</dbReference>
<dbReference type="EMBL" id="JAPRFR010000004">
    <property type="protein sequence ID" value="MCZ0726344.1"/>
    <property type="molecule type" value="Genomic_DNA"/>
</dbReference>
<protein>
    <submittedName>
        <fullName evidence="8">Peptidoglycan bridge formation glycyltransferase FemA/FemB family protein</fullName>
    </submittedName>
</protein>
<evidence type="ECO:0000256" key="5">
    <source>
        <dbReference type="ARBA" id="ARBA00023315"/>
    </source>
</evidence>
<evidence type="ECO:0000256" key="6">
    <source>
        <dbReference type="ARBA" id="ARBA00023316"/>
    </source>
</evidence>
<dbReference type="Gene3D" id="3.40.630.30">
    <property type="match status" value="2"/>
</dbReference>
<dbReference type="Proteomes" id="UP001146670">
    <property type="component" value="Unassembled WGS sequence"/>
</dbReference>